<dbReference type="AlphaFoldDB" id="A0AAE0C5D4"/>
<sequence length="128" mass="15028">MPLRCYLFLFAALSLPSSWAGSYHFLRGLEGSQHKEETIPQEFEGPMKYEAHEFDKFIRRNLQATKNFDELVDDWRAKRSSRMKKIVSHYATKAAKGYDNMKLYDGFVDDTYIKHKEEVVWKGGRIQG</sequence>
<evidence type="ECO:0008006" key="4">
    <source>
        <dbReference type="Google" id="ProtNLM"/>
    </source>
</evidence>
<evidence type="ECO:0000313" key="3">
    <source>
        <dbReference type="Proteomes" id="UP001190700"/>
    </source>
</evidence>
<protein>
    <recommendedName>
        <fullName evidence="4">Cathepsin propeptide inhibitor domain-containing protein</fullName>
    </recommendedName>
</protein>
<reference evidence="2 3" key="1">
    <citation type="journal article" date="2015" name="Genome Biol. Evol.">
        <title>Comparative Genomics of a Bacterivorous Green Alga Reveals Evolutionary Causalities and Consequences of Phago-Mixotrophic Mode of Nutrition.</title>
        <authorList>
            <person name="Burns J.A."/>
            <person name="Paasch A."/>
            <person name="Narechania A."/>
            <person name="Kim E."/>
        </authorList>
    </citation>
    <scope>NUCLEOTIDE SEQUENCE [LARGE SCALE GENOMIC DNA]</scope>
    <source>
        <strain evidence="2 3">PLY_AMNH</strain>
    </source>
</reference>
<evidence type="ECO:0000313" key="2">
    <source>
        <dbReference type="EMBL" id="KAK3247695.1"/>
    </source>
</evidence>
<organism evidence="2 3">
    <name type="scientific">Cymbomonas tetramitiformis</name>
    <dbReference type="NCBI Taxonomy" id="36881"/>
    <lineage>
        <taxon>Eukaryota</taxon>
        <taxon>Viridiplantae</taxon>
        <taxon>Chlorophyta</taxon>
        <taxon>Pyramimonadophyceae</taxon>
        <taxon>Pyramimonadales</taxon>
        <taxon>Pyramimonadaceae</taxon>
        <taxon>Cymbomonas</taxon>
    </lineage>
</organism>
<dbReference type="EMBL" id="LGRX02028736">
    <property type="protein sequence ID" value="KAK3247695.1"/>
    <property type="molecule type" value="Genomic_DNA"/>
</dbReference>
<gene>
    <name evidence="2" type="ORF">CYMTET_42815</name>
</gene>
<proteinExistence type="predicted"/>
<keyword evidence="3" id="KW-1185">Reference proteome</keyword>
<comment type="caution">
    <text evidence="2">The sequence shown here is derived from an EMBL/GenBank/DDBJ whole genome shotgun (WGS) entry which is preliminary data.</text>
</comment>
<name>A0AAE0C5D4_9CHLO</name>
<feature type="chain" id="PRO_5042262880" description="Cathepsin propeptide inhibitor domain-containing protein" evidence="1">
    <location>
        <begin position="21"/>
        <end position="128"/>
    </location>
</feature>
<evidence type="ECO:0000256" key="1">
    <source>
        <dbReference type="SAM" id="SignalP"/>
    </source>
</evidence>
<keyword evidence="1" id="KW-0732">Signal</keyword>
<accession>A0AAE0C5D4</accession>
<feature type="signal peptide" evidence="1">
    <location>
        <begin position="1"/>
        <end position="20"/>
    </location>
</feature>
<dbReference type="Proteomes" id="UP001190700">
    <property type="component" value="Unassembled WGS sequence"/>
</dbReference>